<dbReference type="Proteomes" id="UP000254504">
    <property type="component" value="Chromosome"/>
</dbReference>
<name>A0AAD0QJ75_9BACT</name>
<gene>
    <name evidence="3" type="ORF">ATR_0515</name>
    <name evidence="4" type="ORF">CRU87_00145</name>
</gene>
<dbReference type="PANTHER" id="PTHR45947">
    <property type="entry name" value="SULFOQUINOVOSYL TRANSFERASE SQD2"/>
    <property type="match status" value="1"/>
</dbReference>
<evidence type="ECO:0000259" key="1">
    <source>
        <dbReference type="Pfam" id="PF00534"/>
    </source>
</evidence>
<reference evidence="4 6" key="1">
    <citation type="submission" date="2017-10" db="EMBL/GenBank/DDBJ databases">
        <title>Genomics of the genus Arcobacter.</title>
        <authorList>
            <person name="Perez-Cataluna A."/>
            <person name="Figueras M.J."/>
        </authorList>
    </citation>
    <scope>NUCLEOTIDE SEQUENCE [LARGE SCALE GENOMIC DNA]</scope>
    <source>
        <strain evidence="4 6">LMG 25534</strain>
    </source>
</reference>
<evidence type="ECO:0000313" key="6">
    <source>
        <dbReference type="Proteomes" id="UP000289132"/>
    </source>
</evidence>
<dbReference type="AlphaFoldDB" id="A0AAD0QJ75"/>
<protein>
    <submittedName>
        <fullName evidence="4">Glycosyl transferase</fullName>
    </submittedName>
    <submittedName>
        <fullName evidence="3">Glycosyltransferase, family 1</fullName>
    </submittedName>
</protein>
<keyword evidence="6" id="KW-1185">Reference proteome</keyword>
<dbReference type="GO" id="GO:0016757">
    <property type="term" value="F:glycosyltransferase activity"/>
    <property type="evidence" value="ECO:0007669"/>
    <property type="project" value="InterPro"/>
</dbReference>
<accession>A0AAD0QJ75</accession>
<reference evidence="3 5" key="2">
    <citation type="submission" date="2018-07" db="EMBL/GenBank/DDBJ databases">
        <title>Complete genome of the Arcobacter trophiarum type strain LMG 25534.</title>
        <authorList>
            <person name="Miller W.G."/>
            <person name="Yee E."/>
        </authorList>
    </citation>
    <scope>NUCLEOTIDE SEQUENCE [LARGE SCALE GENOMIC DNA]</scope>
    <source>
        <strain evidence="3 5">LMG 25534</strain>
    </source>
</reference>
<dbReference type="EMBL" id="CP031367">
    <property type="protein sequence ID" value="AXK48396.1"/>
    <property type="molecule type" value="Genomic_DNA"/>
</dbReference>
<dbReference type="KEGG" id="atp:ATR_0515"/>
<dbReference type="RefSeq" id="WP_115427934.1">
    <property type="nucleotide sequence ID" value="NZ_CP031367.1"/>
</dbReference>
<proteinExistence type="predicted"/>
<evidence type="ECO:0000313" key="4">
    <source>
        <dbReference type="EMBL" id="RXJ92934.1"/>
    </source>
</evidence>
<keyword evidence="4" id="KW-0808">Transferase</keyword>
<dbReference type="SUPFAM" id="SSF53756">
    <property type="entry name" value="UDP-Glycosyltransferase/glycogen phosphorylase"/>
    <property type="match status" value="1"/>
</dbReference>
<feature type="domain" description="Glycosyltransferase subfamily 4-like N-terminal" evidence="2">
    <location>
        <begin position="45"/>
        <end position="125"/>
    </location>
</feature>
<feature type="domain" description="Glycosyl transferase family 1" evidence="1">
    <location>
        <begin position="168"/>
        <end position="328"/>
    </location>
</feature>
<dbReference type="PANTHER" id="PTHR45947:SF3">
    <property type="entry name" value="SULFOQUINOVOSYL TRANSFERASE SQD2"/>
    <property type="match status" value="1"/>
</dbReference>
<dbReference type="Pfam" id="PF13477">
    <property type="entry name" value="Glyco_trans_4_2"/>
    <property type="match status" value="1"/>
</dbReference>
<evidence type="ECO:0000313" key="3">
    <source>
        <dbReference type="EMBL" id="AXK48396.1"/>
    </source>
</evidence>
<sequence length="350" mass="40147">MKKNILEVCFSPSFGGLELHMKDLTKALGLKAVINKKSKLKEMFIEENIPFFEMKRYSFFKLAKVIDEHNIDVVHINWTKDIPVVILAKLFSKKKPKVVQTRNMHMTRFKDDFYHKFLYKNISTIVGISAKVSEQLHKFIPADIRPNIVTWYSGVDKPYIIDEKTKIELKNKHSLGDEFLVCNVARVEFTKGTHIVLEAVQKLRENGINAKAIIVGPANNKEYYDNLVKKYTKDIFTGFSKIANSYIQISNCFVLATDNETFGMAIMDAMRCGTCVLGSDSGGPLESITHMQTGLHFKTMDSDDLYKKLKLIYEDENLRSKLALAAQEKADKEYDLSTQFEKMREILQSV</sequence>
<organism evidence="3 5">
    <name type="scientific">Aliarcobacter trophiarum LMG 25534</name>
    <dbReference type="NCBI Taxonomy" id="1032241"/>
    <lineage>
        <taxon>Bacteria</taxon>
        <taxon>Pseudomonadati</taxon>
        <taxon>Campylobacterota</taxon>
        <taxon>Epsilonproteobacteria</taxon>
        <taxon>Campylobacterales</taxon>
        <taxon>Arcobacteraceae</taxon>
        <taxon>Aliarcobacter</taxon>
    </lineage>
</organism>
<dbReference type="Proteomes" id="UP000289132">
    <property type="component" value="Unassembled WGS sequence"/>
</dbReference>
<dbReference type="InterPro" id="IPR001296">
    <property type="entry name" value="Glyco_trans_1"/>
</dbReference>
<evidence type="ECO:0000313" key="5">
    <source>
        <dbReference type="Proteomes" id="UP000254504"/>
    </source>
</evidence>
<dbReference type="EMBL" id="PDKD01000001">
    <property type="protein sequence ID" value="RXJ92934.1"/>
    <property type="molecule type" value="Genomic_DNA"/>
</dbReference>
<dbReference type="InterPro" id="IPR050194">
    <property type="entry name" value="Glycosyltransferase_grp1"/>
</dbReference>
<dbReference type="Gene3D" id="3.40.50.2000">
    <property type="entry name" value="Glycogen Phosphorylase B"/>
    <property type="match status" value="2"/>
</dbReference>
<dbReference type="CDD" id="cd03801">
    <property type="entry name" value="GT4_PimA-like"/>
    <property type="match status" value="1"/>
</dbReference>
<dbReference type="InterPro" id="IPR028098">
    <property type="entry name" value="Glyco_trans_4-like_N"/>
</dbReference>
<evidence type="ECO:0000259" key="2">
    <source>
        <dbReference type="Pfam" id="PF13477"/>
    </source>
</evidence>
<dbReference type="Pfam" id="PF00534">
    <property type="entry name" value="Glycos_transf_1"/>
    <property type="match status" value="1"/>
</dbReference>